<organism evidence="1 2">
    <name type="scientific">Arthrobacter terrae</name>
    <dbReference type="NCBI Taxonomy" id="2935737"/>
    <lineage>
        <taxon>Bacteria</taxon>
        <taxon>Bacillati</taxon>
        <taxon>Actinomycetota</taxon>
        <taxon>Actinomycetes</taxon>
        <taxon>Micrococcales</taxon>
        <taxon>Micrococcaceae</taxon>
        <taxon>Arthrobacter</taxon>
    </lineage>
</organism>
<proteinExistence type="predicted"/>
<name>A0A931CPT3_9MICC</name>
<dbReference type="RefSeq" id="WP_196395717.1">
    <property type="nucleotide sequence ID" value="NZ_JADNYM010000005.1"/>
</dbReference>
<dbReference type="EMBL" id="JADNYM010000005">
    <property type="protein sequence ID" value="MBG0738781.1"/>
    <property type="molecule type" value="Genomic_DNA"/>
</dbReference>
<dbReference type="Proteomes" id="UP000655366">
    <property type="component" value="Unassembled WGS sequence"/>
</dbReference>
<keyword evidence="2" id="KW-1185">Reference proteome</keyword>
<evidence type="ECO:0000313" key="2">
    <source>
        <dbReference type="Proteomes" id="UP000655366"/>
    </source>
</evidence>
<gene>
    <name evidence="1" type="ORF">IV500_05025</name>
</gene>
<accession>A0A931CPT3</accession>
<comment type="caution">
    <text evidence="1">The sequence shown here is derived from an EMBL/GenBank/DDBJ whole genome shotgun (WGS) entry which is preliminary data.</text>
</comment>
<sequence length="165" mass="18285">MTLSFYCFHAPTPTPATHWLWAPGDHWYALADTTLEDWVGTKRTVPQRWMIRPIGNVPTSGTMHWRNAENAEHSAKLSYSPVHHHRALLEEILPDKDLAAAVLKEFVLVPRTMLPHAAIVDDVGTVQAGSQVYPSTMDTDLLRMSAGATLAIADFIDALSEESTP</sequence>
<dbReference type="AlphaFoldDB" id="A0A931CPT3"/>
<protein>
    <submittedName>
        <fullName evidence="1">Uncharacterized protein</fullName>
    </submittedName>
</protein>
<reference evidence="1 2" key="1">
    <citation type="submission" date="2020-11" db="EMBL/GenBank/DDBJ databases">
        <title>Arthrobacter antarcticus sp. nov., isolated from Antarctic Soil.</title>
        <authorList>
            <person name="Li J."/>
        </authorList>
    </citation>
    <scope>NUCLEOTIDE SEQUENCE [LARGE SCALE GENOMIC DNA]</scope>
    <source>
        <strain evidence="1 2">Z1-20</strain>
    </source>
</reference>
<evidence type="ECO:0000313" key="1">
    <source>
        <dbReference type="EMBL" id="MBG0738781.1"/>
    </source>
</evidence>